<dbReference type="Proteomes" id="UP000251241">
    <property type="component" value="Unassembled WGS sequence"/>
</dbReference>
<sequence>MHKESLHEEIWIDVIPDFDQLKLGRDSDILDLSYYEVNKRVIQRKTRKGNLVRIQRDDSSALRSGQCIYHRGDLFIQVNILPCLCVLLDCQNLSVVGEFCFDVGNRHLPVYLKADGRFAVSYDGRLYQALKEKYKGFITLENTILEPDEQITYIRRPILE</sequence>
<evidence type="ECO:0000313" key="4">
    <source>
        <dbReference type="Proteomes" id="UP000432350"/>
    </source>
</evidence>
<dbReference type="Proteomes" id="UP000432350">
    <property type="component" value="Unassembled WGS sequence"/>
</dbReference>
<dbReference type="SUPFAM" id="SSF69287">
    <property type="entry name" value="Urease metallochaperone UreE, N-terminal domain"/>
    <property type="match status" value="1"/>
</dbReference>
<evidence type="ECO:0000313" key="2">
    <source>
        <dbReference type="EMBL" id="VXC79693.1"/>
    </source>
</evidence>
<dbReference type="GeneID" id="97183584"/>
<gene>
    <name evidence="1" type="primary">ureE_1</name>
    <name evidence="1" type="ORF">NCTC11343_01070</name>
    <name evidence="2" type="ORF">SPHINGO8BC_50097</name>
</gene>
<dbReference type="InterPro" id="IPR036118">
    <property type="entry name" value="UreE_N_sf"/>
</dbReference>
<name>A0A2X2IRB8_SPHMU</name>
<organism evidence="1 3">
    <name type="scientific">Sphingobacterium multivorum</name>
    <dbReference type="NCBI Taxonomy" id="28454"/>
    <lineage>
        <taxon>Bacteria</taxon>
        <taxon>Pseudomonadati</taxon>
        <taxon>Bacteroidota</taxon>
        <taxon>Sphingobacteriia</taxon>
        <taxon>Sphingobacteriales</taxon>
        <taxon>Sphingobacteriaceae</taxon>
        <taxon>Sphingobacterium</taxon>
    </lineage>
</organism>
<dbReference type="Gene3D" id="2.60.260.20">
    <property type="entry name" value="Urease metallochaperone UreE, N-terminal domain"/>
    <property type="match status" value="1"/>
</dbReference>
<proteinExistence type="predicted"/>
<accession>A0A654BK69</accession>
<protein>
    <submittedName>
        <fullName evidence="1">Urease accessory protein UreE</fullName>
    </submittedName>
</protein>
<dbReference type="SUPFAM" id="SSF69737">
    <property type="entry name" value="Urease metallochaperone UreE, C-terminal domain"/>
    <property type="match status" value="1"/>
</dbReference>
<dbReference type="Gene3D" id="3.30.70.790">
    <property type="entry name" value="UreE, C-terminal domain"/>
    <property type="match status" value="1"/>
</dbReference>
<accession>A0A2X2IRB8</accession>
<evidence type="ECO:0000313" key="1">
    <source>
        <dbReference type="EMBL" id="SPZ84528.1"/>
    </source>
</evidence>
<evidence type="ECO:0000313" key="3">
    <source>
        <dbReference type="Proteomes" id="UP000251241"/>
    </source>
</evidence>
<dbReference type="EMBL" id="CABWMV010000024">
    <property type="protein sequence ID" value="VXC79693.1"/>
    <property type="molecule type" value="Genomic_DNA"/>
</dbReference>
<dbReference type="EMBL" id="UAUU01000002">
    <property type="protein sequence ID" value="SPZ84528.1"/>
    <property type="molecule type" value="Genomic_DNA"/>
</dbReference>
<dbReference type="AlphaFoldDB" id="A0A2X2IRB8"/>
<reference evidence="2 4" key="2">
    <citation type="submission" date="2019-10" db="EMBL/GenBank/DDBJ databases">
        <authorList>
            <person name="Karimi E."/>
        </authorList>
    </citation>
    <scope>NUCLEOTIDE SEQUENCE [LARGE SCALE GENOMIC DNA]</scope>
    <source>
        <strain evidence="2">Sphingobacterium sp. 8BC</strain>
    </source>
</reference>
<reference evidence="1 3" key="1">
    <citation type="submission" date="2018-06" db="EMBL/GenBank/DDBJ databases">
        <authorList>
            <consortium name="Pathogen Informatics"/>
            <person name="Doyle S."/>
        </authorList>
    </citation>
    <scope>NUCLEOTIDE SEQUENCE [LARGE SCALE GENOMIC DNA]</scope>
    <source>
        <strain evidence="1 3">NCTC11343</strain>
    </source>
</reference>
<dbReference type="RefSeq" id="WP_053003768.1">
    <property type="nucleotide sequence ID" value="NZ_CP068086.1"/>
</dbReference>